<comment type="caution">
    <text evidence="1">The sequence shown here is derived from an EMBL/GenBank/DDBJ whole genome shotgun (WGS) entry which is preliminary data.</text>
</comment>
<accession>A0ABS5L182</accession>
<dbReference type="Proteomes" id="UP000730482">
    <property type="component" value="Unassembled WGS sequence"/>
</dbReference>
<gene>
    <name evidence="1" type="ORF">KGQ19_35010</name>
</gene>
<evidence type="ECO:0008006" key="3">
    <source>
        <dbReference type="Google" id="ProtNLM"/>
    </source>
</evidence>
<name>A0ABS5L182_9ACTN</name>
<dbReference type="EMBL" id="JAAFYZ010000170">
    <property type="protein sequence ID" value="MBS2552086.1"/>
    <property type="molecule type" value="Genomic_DNA"/>
</dbReference>
<organism evidence="1 2">
    <name type="scientific">Catenulispora pinistramenti</name>
    <dbReference type="NCBI Taxonomy" id="2705254"/>
    <lineage>
        <taxon>Bacteria</taxon>
        <taxon>Bacillati</taxon>
        <taxon>Actinomycetota</taxon>
        <taxon>Actinomycetes</taxon>
        <taxon>Catenulisporales</taxon>
        <taxon>Catenulisporaceae</taxon>
        <taxon>Catenulispora</taxon>
    </lineage>
</organism>
<reference evidence="1 2" key="1">
    <citation type="submission" date="2020-02" db="EMBL/GenBank/DDBJ databases">
        <title>Acidophilic actinobacteria isolated from forest soil.</title>
        <authorList>
            <person name="Golinska P."/>
        </authorList>
    </citation>
    <scope>NUCLEOTIDE SEQUENCE [LARGE SCALE GENOMIC DNA]</scope>
    <source>
        <strain evidence="1 2">NL8</strain>
    </source>
</reference>
<evidence type="ECO:0000313" key="2">
    <source>
        <dbReference type="Proteomes" id="UP000730482"/>
    </source>
</evidence>
<proteinExistence type="predicted"/>
<sequence length="134" mass="14696">MITILMVIMVMFLVGLTVLLIGGSVKAARMQSPGAHGPIVVDYSKRLSDEDREYIEESWKNVERVEGTFPDDPEVALAVAHNTVGSVLQARGVDSAQIPATREDAASDSPRELRRQLLEYQYIVSELVDAAPRG</sequence>
<evidence type="ECO:0000313" key="1">
    <source>
        <dbReference type="EMBL" id="MBS2552086.1"/>
    </source>
</evidence>
<dbReference type="RefSeq" id="WP_212017336.1">
    <property type="nucleotide sequence ID" value="NZ_JAAFYZ010000170.1"/>
</dbReference>
<keyword evidence="2" id="KW-1185">Reference proteome</keyword>
<protein>
    <recommendedName>
        <fullName evidence="3">Secreted protein</fullName>
    </recommendedName>
</protein>